<accession>A0ABY7T5K0</accession>
<proteinExistence type="predicted"/>
<name>A0ABY7T5K0_9SPHI</name>
<keyword evidence="2" id="KW-1185">Reference proteome</keyword>
<evidence type="ECO:0000313" key="2">
    <source>
        <dbReference type="Proteomes" id="UP001216139"/>
    </source>
</evidence>
<dbReference type="EMBL" id="CP117167">
    <property type="protein sequence ID" value="WCT11553.1"/>
    <property type="molecule type" value="Genomic_DNA"/>
</dbReference>
<evidence type="ECO:0000313" key="1">
    <source>
        <dbReference type="EMBL" id="WCT11553.1"/>
    </source>
</evidence>
<organism evidence="1 2">
    <name type="scientific">Mucilaginibacter jinjuensis</name>
    <dbReference type="NCBI Taxonomy" id="1176721"/>
    <lineage>
        <taxon>Bacteria</taxon>
        <taxon>Pseudomonadati</taxon>
        <taxon>Bacteroidota</taxon>
        <taxon>Sphingobacteriia</taxon>
        <taxon>Sphingobacteriales</taxon>
        <taxon>Sphingobacteriaceae</taxon>
        <taxon>Mucilaginibacter</taxon>
    </lineage>
</organism>
<sequence>MHDVDFDLIRGFYKVRDIKNLTNNAKKIILLALESNCLQQKMYYHPLSFCYSVLHKFPNNETIRLHIWNTQIYDIKPPLDIHDHYYKVNSFVICGCIINQLYQVNETANNSEMNLFEGGYSKSGDRELIKTTKEYEVIANKYETYCMGEIYTIEHDEVHSGGSVDHKIAATLVYTEQPLDRPPLVFGRKDLPDTLMYNLQPVSNDICYQLLLGVNHEINATFTAKNLQTKK</sequence>
<reference evidence="1 2" key="1">
    <citation type="submission" date="2023-02" db="EMBL/GenBank/DDBJ databases">
        <title>Genome sequence of Mucilaginibacter jinjuensis strain KACC 16571.</title>
        <authorList>
            <person name="Kim S."/>
            <person name="Heo J."/>
            <person name="Kwon S.-W."/>
        </authorList>
    </citation>
    <scope>NUCLEOTIDE SEQUENCE [LARGE SCALE GENOMIC DNA]</scope>
    <source>
        <strain evidence="1 2">KACC 16571</strain>
    </source>
</reference>
<dbReference type="RefSeq" id="WP_273629741.1">
    <property type="nucleotide sequence ID" value="NZ_CP117167.1"/>
</dbReference>
<gene>
    <name evidence="1" type="ORF">PQO05_22700</name>
</gene>
<dbReference type="Proteomes" id="UP001216139">
    <property type="component" value="Chromosome"/>
</dbReference>
<protein>
    <submittedName>
        <fullName evidence="1">Uncharacterized protein</fullName>
    </submittedName>
</protein>